<reference evidence="2 3" key="1">
    <citation type="journal article" date="2019" name="Int. J. Syst. Evol. Microbiol.">
        <title>The Global Catalogue of Microorganisms (GCM) 10K type strain sequencing project: providing services to taxonomists for standard genome sequencing and annotation.</title>
        <authorList>
            <consortium name="The Broad Institute Genomics Platform"/>
            <consortium name="The Broad Institute Genome Sequencing Center for Infectious Disease"/>
            <person name="Wu L."/>
            <person name="Ma J."/>
        </authorList>
    </citation>
    <scope>NUCLEOTIDE SEQUENCE [LARGE SCALE GENOMIC DNA]</scope>
    <source>
        <strain evidence="2 3">JCM 14545</strain>
    </source>
</reference>
<dbReference type="EMBL" id="BAAANN010000003">
    <property type="protein sequence ID" value="GAA1944981.1"/>
    <property type="molecule type" value="Genomic_DNA"/>
</dbReference>
<sequence>MTEGAGEHEDEARAARAAFRAYVRANHPDVGGDPDEFAEWLAASRAERDAARNADGPEEDDSRYDAPISFVTSPRFTTRWRRRKKRPPRVD</sequence>
<keyword evidence="3" id="KW-1185">Reference proteome</keyword>
<comment type="caution">
    <text evidence="2">The sequence shown here is derived from an EMBL/GenBank/DDBJ whole genome shotgun (WGS) entry which is preliminary data.</text>
</comment>
<gene>
    <name evidence="2" type="ORF">GCM10009754_10930</name>
</gene>
<organism evidence="2 3">
    <name type="scientific">Amycolatopsis minnesotensis</name>
    <dbReference type="NCBI Taxonomy" id="337894"/>
    <lineage>
        <taxon>Bacteria</taxon>
        <taxon>Bacillati</taxon>
        <taxon>Actinomycetota</taxon>
        <taxon>Actinomycetes</taxon>
        <taxon>Pseudonocardiales</taxon>
        <taxon>Pseudonocardiaceae</taxon>
        <taxon>Amycolatopsis</taxon>
    </lineage>
</organism>
<evidence type="ECO:0000313" key="2">
    <source>
        <dbReference type="EMBL" id="GAA1944981.1"/>
    </source>
</evidence>
<dbReference type="Proteomes" id="UP001501116">
    <property type="component" value="Unassembled WGS sequence"/>
</dbReference>
<protein>
    <submittedName>
        <fullName evidence="2">Uncharacterized protein</fullName>
    </submittedName>
</protein>
<dbReference type="RefSeq" id="WP_344414069.1">
    <property type="nucleotide sequence ID" value="NZ_BAAANN010000003.1"/>
</dbReference>
<dbReference type="InterPro" id="IPR036869">
    <property type="entry name" value="J_dom_sf"/>
</dbReference>
<dbReference type="SUPFAM" id="SSF46565">
    <property type="entry name" value="Chaperone J-domain"/>
    <property type="match status" value="1"/>
</dbReference>
<feature type="region of interest" description="Disordered" evidence="1">
    <location>
        <begin position="48"/>
        <end position="68"/>
    </location>
</feature>
<name>A0ABN2Q5J6_9PSEU</name>
<evidence type="ECO:0000256" key="1">
    <source>
        <dbReference type="SAM" id="MobiDB-lite"/>
    </source>
</evidence>
<accession>A0ABN2Q5J6</accession>
<evidence type="ECO:0000313" key="3">
    <source>
        <dbReference type="Proteomes" id="UP001501116"/>
    </source>
</evidence>
<proteinExistence type="predicted"/>